<feature type="region of interest" description="Disordered" evidence="1">
    <location>
        <begin position="1"/>
        <end position="71"/>
    </location>
</feature>
<dbReference type="RefSeq" id="WP_157460402.1">
    <property type="nucleotide sequence ID" value="NZ_WQLB01000026.1"/>
</dbReference>
<accession>A0A7C9MAG0</accession>
<evidence type="ECO:0000313" key="3">
    <source>
        <dbReference type="Proteomes" id="UP000483286"/>
    </source>
</evidence>
<evidence type="ECO:0000256" key="1">
    <source>
        <dbReference type="SAM" id="MobiDB-lite"/>
    </source>
</evidence>
<dbReference type="AlphaFoldDB" id="A0A7C9MAG0"/>
<keyword evidence="3" id="KW-1185">Reference proteome</keyword>
<dbReference type="Proteomes" id="UP000483286">
    <property type="component" value="Unassembled WGS sequence"/>
</dbReference>
<dbReference type="EMBL" id="WQLB01000026">
    <property type="protein sequence ID" value="MVN88343.1"/>
    <property type="molecule type" value="Genomic_DNA"/>
</dbReference>
<name>A0A7C9MAG0_9DEIO</name>
<sequence length="108" mass="11849">MKYGSALKKLQTTGIPEEKNSGIQEDQNPGDPEQPTSGSQEALKTGSQEAGNSGIQGKTNAGKPEKEKYSTLLPSTTVEALKLYAVRHRMKDWEVVDAALRAYLRDRE</sequence>
<organism evidence="2 3">
    <name type="scientific">Deinococcus arboris</name>
    <dbReference type="NCBI Taxonomy" id="2682977"/>
    <lineage>
        <taxon>Bacteria</taxon>
        <taxon>Thermotogati</taxon>
        <taxon>Deinococcota</taxon>
        <taxon>Deinococci</taxon>
        <taxon>Deinococcales</taxon>
        <taxon>Deinococcaceae</taxon>
        <taxon>Deinococcus</taxon>
    </lineage>
</organism>
<reference evidence="2 3" key="1">
    <citation type="submission" date="2019-12" db="EMBL/GenBank/DDBJ databases">
        <title>Deinococcus sp. HMF7620 Genome sequencing and assembly.</title>
        <authorList>
            <person name="Kang H."/>
            <person name="Kim H."/>
            <person name="Joh K."/>
        </authorList>
    </citation>
    <scope>NUCLEOTIDE SEQUENCE [LARGE SCALE GENOMIC DNA]</scope>
    <source>
        <strain evidence="2 3">HMF7620</strain>
    </source>
</reference>
<evidence type="ECO:0000313" key="2">
    <source>
        <dbReference type="EMBL" id="MVN88343.1"/>
    </source>
</evidence>
<gene>
    <name evidence="2" type="ORF">GO986_16480</name>
</gene>
<protein>
    <submittedName>
        <fullName evidence="2">Uncharacterized protein</fullName>
    </submittedName>
</protein>
<proteinExistence type="predicted"/>
<feature type="compositionally biased region" description="Polar residues" evidence="1">
    <location>
        <begin position="34"/>
        <end position="59"/>
    </location>
</feature>
<comment type="caution">
    <text evidence="2">The sequence shown here is derived from an EMBL/GenBank/DDBJ whole genome shotgun (WGS) entry which is preliminary data.</text>
</comment>